<dbReference type="EMBL" id="JAAMPT010000201">
    <property type="protein sequence ID" value="NMH24498.1"/>
    <property type="molecule type" value="Genomic_DNA"/>
</dbReference>
<name>A0ABX1QT58_9FLAO</name>
<evidence type="ECO:0008006" key="3">
    <source>
        <dbReference type="Google" id="ProtNLM"/>
    </source>
</evidence>
<sequence>MEKVKILYKPEVEDYFFDLVLLLFREDYFSYLENAESYKNNIIDFVENSITTFPSHKTPLKLIDFGSNYIFYKSNSRTTWFVFFEKHKSNYLVTHVINNHCEEAKWL</sequence>
<dbReference type="Proteomes" id="UP000767947">
    <property type="component" value="Unassembled WGS sequence"/>
</dbReference>
<reference evidence="1 2" key="1">
    <citation type="submission" date="2020-02" db="EMBL/GenBank/DDBJ databases">
        <title>Flavobacterium sp. genome.</title>
        <authorList>
            <person name="Jung H.S."/>
            <person name="Baek J.H."/>
            <person name="Jeon C.O."/>
        </authorList>
    </citation>
    <scope>NUCLEOTIDE SEQUENCE [LARGE SCALE GENOMIC DNA]</scope>
    <source>
        <strain evidence="1 2">SE-s27</strain>
    </source>
</reference>
<organism evidence="1 2">
    <name type="scientific">Flavobacterium solisilvae</name>
    <dbReference type="NCBI Taxonomy" id="1852019"/>
    <lineage>
        <taxon>Bacteria</taxon>
        <taxon>Pseudomonadati</taxon>
        <taxon>Bacteroidota</taxon>
        <taxon>Flavobacteriia</taxon>
        <taxon>Flavobacteriales</taxon>
        <taxon>Flavobacteriaceae</taxon>
        <taxon>Flavobacterium</taxon>
    </lineage>
</organism>
<evidence type="ECO:0000313" key="2">
    <source>
        <dbReference type="Proteomes" id="UP000767947"/>
    </source>
</evidence>
<gene>
    <name evidence="1" type="ORF">G6042_04360</name>
</gene>
<dbReference type="RefSeq" id="WP_169523095.1">
    <property type="nucleotide sequence ID" value="NZ_JAAMPT010000201.1"/>
</dbReference>
<accession>A0ABX1QT58</accession>
<proteinExistence type="predicted"/>
<evidence type="ECO:0000313" key="1">
    <source>
        <dbReference type="EMBL" id="NMH24498.1"/>
    </source>
</evidence>
<protein>
    <recommendedName>
        <fullName evidence="3">Type II toxin-antitoxin system RelE/ParE family toxin</fullName>
    </recommendedName>
</protein>
<comment type="caution">
    <text evidence="1">The sequence shown here is derived from an EMBL/GenBank/DDBJ whole genome shotgun (WGS) entry which is preliminary data.</text>
</comment>
<keyword evidence="2" id="KW-1185">Reference proteome</keyword>